<comment type="function">
    <text evidence="3">Catalyzes the NAD(+)-dependent oxidation of L-threonine to 2-amino-3-ketobutyrate, mediating L-threonine catabolism.</text>
</comment>
<evidence type="ECO:0000259" key="7">
    <source>
        <dbReference type="Pfam" id="PF01370"/>
    </source>
</evidence>
<accession>A0A0F7Z5T1</accession>
<evidence type="ECO:0000256" key="4">
    <source>
        <dbReference type="ARBA" id="ARBA00060557"/>
    </source>
</evidence>
<dbReference type="InterPro" id="IPR036291">
    <property type="entry name" value="NAD(P)-bd_dom_sf"/>
</dbReference>
<dbReference type="SUPFAM" id="SSF51735">
    <property type="entry name" value="NAD(P)-binding Rossmann-fold domains"/>
    <property type="match status" value="1"/>
</dbReference>
<dbReference type="GO" id="GO:0006567">
    <property type="term" value="P:L-threonine catabolic process"/>
    <property type="evidence" value="ECO:0007669"/>
    <property type="project" value="TreeGrafter"/>
</dbReference>
<comment type="pathway">
    <text evidence="4">Amino-acid degradation; L-threonine degradation via oxydo-reductase pathway; glycine from L-threonine: step 1/2.</text>
</comment>
<dbReference type="Pfam" id="PF01370">
    <property type="entry name" value="Epimerase"/>
    <property type="match status" value="1"/>
</dbReference>
<dbReference type="AlphaFoldDB" id="A0A0F7Z5T1"/>
<dbReference type="InterPro" id="IPR001509">
    <property type="entry name" value="Epimerase_deHydtase"/>
</dbReference>
<evidence type="ECO:0000256" key="1">
    <source>
        <dbReference type="ARBA" id="ARBA00007637"/>
    </source>
</evidence>
<evidence type="ECO:0000256" key="2">
    <source>
        <dbReference type="ARBA" id="ARBA00050613"/>
    </source>
</evidence>
<organism evidence="8">
    <name type="scientific">Micrurus fulvius</name>
    <name type="common">Eastern coral snake</name>
    <name type="synonym">Coluber fulvius</name>
    <dbReference type="NCBI Taxonomy" id="8637"/>
    <lineage>
        <taxon>Eukaryota</taxon>
        <taxon>Metazoa</taxon>
        <taxon>Chordata</taxon>
        <taxon>Craniata</taxon>
        <taxon>Vertebrata</taxon>
        <taxon>Euteleostomi</taxon>
        <taxon>Lepidosauria</taxon>
        <taxon>Squamata</taxon>
        <taxon>Bifurcata</taxon>
        <taxon>Unidentata</taxon>
        <taxon>Episquamata</taxon>
        <taxon>Toxicofera</taxon>
        <taxon>Serpentes</taxon>
        <taxon>Colubroidea</taxon>
        <taxon>Elapidae</taxon>
        <taxon>Elapinae</taxon>
        <taxon>Micrurus</taxon>
    </lineage>
</organism>
<dbReference type="PANTHER" id="PTHR42687">
    <property type="entry name" value="L-THREONINE 3-DEHYDROGENASE"/>
    <property type="match status" value="1"/>
</dbReference>
<dbReference type="PANTHER" id="PTHR42687:SF1">
    <property type="entry name" value="L-THREONINE 3-DEHYDROGENASE, MITOCHONDRIAL"/>
    <property type="match status" value="1"/>
</dbReference>
<evidence type="ECO:0000313" key="8">
    <source>
        <dbReference type="EMBL" id="JAI09844.1"/>
    </source>
</evidence>
<dbReference type="Gene3D" id="3.40.50.720">
    <property type="entry name" value="NAD(P)-binding Rossmann-like Domain"/>
    <property type="match status" value="1"/>
</dbReference>
<dbReference type="FunFam" id="3.40.50.720:FF:000077">
    <property type="entry name" value="L-threonine 3-dehydrogenase, mitochondrial"/>
    <property type="match status" value="1"/>
</dbReference>
<dbReference type="CDD" id="cd05272">
    <property type="entry name" value="TDH_SDR_e"/>
    <property type="match status" value="1"/>
</dbReference>
<dbReference type="EC" id="1.1.1.103" evidence="5"/>
<name>A0A0F7Z5T1_MICFL</name>
<evidence type="ECO:0000256" key="3">
    <source>
        <dbReference type="ARBA" id="ARBA00059023"/>
    </source>
</evidence>
<sequence length="376" mass="42033">MPAIKNLSCAVKHLLNKPGCGCKVTLVPARCLSISPRQVPSDASFHSVCFSETDHPRVLITGGLGQLGVGLAKLLRKRFGKNNVILSDIRKPPNSVFYSGPFIYSDILDYKNLREIVVNNRITWLFHYSALLSAVGEANVPLARSVNITGLHNILDIAAEHGLRLFVPSTIGAFGPTSPRNPTPDLCIQRPRTIYGVSKVHAELMGEYYHYRYGLDFRCLRYPGIISADSQPGGGTTDYAVQIFHDALKTGKFQCNLKPDTRLPMMYIDDCLRASLEIMEAPAEQLSMRTYNINAMSFSPEELVQEVQKHIPELEVAYNVDLVRQAIADSWPMVFDDNNARQDWGWKHDYDLPDLVTTMFNFLSSVRSVSRVAQVS</sequence>
<reference evidence="8" key="1">
    <citation type="submission" date="2014-05" db="EMBL/GenBank/DDBJ databases">
        <title>The extremes of toxin expression variation revealed in two sympatric snake species.</title>
        <authorList>
            <person name="Margres M.J."/>
            <person name="Wray K.P."/>
            <person name="McGivern J.J."/>
            <person name="Seavy M."/>
            <person name="Sanader D."/>
            <person name="Facente J."/>
            <person name="Rokyta D.R."/>
        </authorList>
    </citation>
    <scope>NUCLEOTIDE SEQUENCE</scope>
</reference>
<dbReference type="EMBL" id="GBEW01000521">
    <property type="protein sequence ID" value="JAI09844.1"/>
    <property type="molecule type" value="mRNA"/>
</dbReference>
<dbReference type="InterPro" id="IPR051225">
    <property type="entry name" value="NAD(P)_epim/dehydratase"/>
</dbReference>
<proteinExistence type="evidence at transcript level"/>
<comment type="similarity">
    <text evidence="1">Belongs to the NAD(P)-dependent epimerase/dehydratase family.</text>
</comment>
<feature type="domain" description="NAD-dependent epimerase/dehydratase" evidence="7">
    <location>
        <begin position="58"/>
        <end position="293"/>
    </location>
</feature>
<dbReference type="GO" id="GO:0008743">
    <property type="term" value="F:L-threonine 3-dehydrogenase activity"/>
    <property type="evidence" value="ECO:0007669"/>
    <property type="project" value="UniProtKB-EC"/>
</dbReference>
<evidence type="ECO:0000256" key="6">
    <source>
        <dbReference type="ARBA" id="ARBA00069940"/>
    </source>
</evidence>
<comment type="catalytic activity">
    <reaction evidence="2">
        <text>L-threonine + NAD(+) = (2S)-2-amino-3-oxobutanoate + NADH + H(+)</text>
        <dbReference type="Rhea" id="RHEA:13161"/>
        <dbReference type="ChEBI" id="CHEBI:15378"/>
        <dbReference type="ChEBI" id="CHEBI:57540"/>
        <dbReference type="ChEBI" id="CHEBI:57926"/>
        <dbReference type="ChEBI" id="CHEBI:57945"/>
        <dbReference type="ChEBI" id="CHEBI:78948"/>
        <dbReference type="EC" id="1.1.1.103"/>
    </reaction>
</comment>
<protein>
    <recommendedName>
        <fullName evidence="6">L-threonine 3-dehydrogenase, mitochondrial</fullName>
        <ecNumber evidence="5">1.1.1.103</ecNumber>
    </recommendedName>
</protein>
<evidence type="ECO:0000256" key="5">
    <source>
        <dbReference type="ARBA" id="ARBA00066604"/>
    </source>
</evidence>